<dbReference type="EMBL" id="KM923971">
    <property type="protein sequence ID" value="AJK27428.1"/>
    <property type="molecule type" value="Genomic_DNA"/>
</dbReference>
<dbReference type="GeneID" id="26639343"/>
<dbReference type="OrthoDB" id="39426at10239"/>
<gene>
    <name evidence="2" type="ORF">PBI_KRATIO_99</name>
</gene>
<accession>A0A0C5AIL6</accession>
<dbReference type="Proteomes" id="UP000032126">
    <property type="component" value="Segment"/>
</dbReference>
<feature type="compositionally biased region" description="Polar residues" evidence="1">
    <location>
        <begin position="30"/>
        <end position="50"/>
    </location>
</feature>
<organism evidence="2 3">
    <name type="scientific">Mycobacterium phage Kratio</name>
    <dbReference type="NCBI Taxonomy" id="1606763"/>
    <lineage>
        <taxon>Viruses</taxon>
        <taxon>Duplodnaviria</taxon>
        <taxon>Heunggongvirae</taxon>
        <taxon>Uroviricota</taxon>
        <taxon>Caudoviricetes</taxon>
        <taxon>Weiservirinae</taxon>
        <taxon>Kratiovirus</taxon>
        <taxon>Kratiovirus kratio</taxon>
    </lineage>
</organism>
<evidence type="ECO:0000256" key="1">
    <source>
        <dbReference type="SAM" id="MobiDB-lite"/>
    </source>
</evidence>
<name>A0A0C5AIL6_9CAUD</name>
<proteinExistence type="predicted"/>
<evidence type="ECO:0000313" key="2">
    <source>
        <dbReference type="EMBL" id="AJK27428.1"/>
    </source>
</evidence>
<dbReference type="RefSeq" id="YP_009212845.1">
    <property type="nucleotide sequence ID" value="NC_028947.1"/>
</dbReference>
<sequence length="60" mass="6607">MVEHLDDNHDVDTDHAEVPVSDITADAITGAQQPTTTTPRVKGTCSNPDWTPTVYEPYRP</sequence>
<dbReference type="KEGG" id="vg:26639343"/>
<reference evidence="2 3" key="1">
    <citation type="submission" date="2014-10" db="EMBL/GenBank/DDBJ databases">
        <authorList>
            <person name="Franco-Moreira L.J."/>
            <person name="Acosta-Bonilla D."/>
            <person name="Alvarado-Vega D.L."/>
            <person name="Berrios-Pagan L.R."/>
            <person name="Burgos-Santana G."/>
            <person name="Collazo-Rodriguez B.J."/>
            <person name="Cordero-Bernard G."/>
            <person name="Cotto-Rosario A."/>
            <person name="Dominguez-Rodriguez E."/>
            <person name="Figueroa-Negron P."/>
            <person name="Huertas-de-Jesus N.A."/>
            <person name="Leon-Rivera A."/>
            <person name="Llavona-Cartagena I.G."/>
            <person name="Machin-Rivera R."/>
            <person name="Maldonado-Rodriguez J.M."/>
            <person name="Maldonado-Vazquez N."/>
            <person name="Melendez-Rodriguez N."/>
            <person name="Merced-Carire N.D."/>
            <person name="Mora-Marrero P.M."/>
            <person name="Negron-Cruz N."/>
            <person name="Nieves-Mendez L."/>
            <person name="Pereira-Torres T.N."/>
            <person name="Perez-Otero J."/>
            <person name="Ramos-Gonzalez J."/>
            <person name="Ramos-Rivera M."/>
            <person name="Reyes-Aponte A.J."/>
            <person name="Rivera-Burgos M."/>
            <person name="Rodriguez-Arriaga L."/>
            <person name="Sanchez-Collazo M."/>
            <person name="Soto-Diaz O.R."/>
            <person name="Suarez-Marquez A.M."/>
            <person name="Velazquez-Fernandez A.L."/>
            <person name="Vives-Matos I."/>
            <person name="Rubin M.R."/>
            <person name="Vazquez E."/>
            <person name="Wang X."/>
            <person name="Crowell R."/>
            <person name="Bostrom M.A."/>
            <person name="Burke M."/>
            <person name="Wright G.M."/>
            <person name="Gregory S.G."/>
            <person name="Colman S.D."/>
            <person name="Anders K.R."/>
            <person name="Braun M.A."/>
            <person name="Delesalle V.A."/>
            <person name="Hughes L.E."/>
            <person name="Ware V.C."/>
            <person name="Bradley K.W."/>
            <person name="Barker L.P."/>
            <person name="Asai D.J."/>
            <person name="Bowman C.A."/>
            <person name="Russell D.A."/>
            <person name="Pope W.H."/>
            <person name="Jacobs-Sera D."/>
            <person name="Hendrix R.W."/>
            <person name="Hatfull G.F."/>
        </authorList>
    </citation>
    <scope>NUCLEOTIDE SEQUENCE [LARGE SCALE GENOMIC DNA]</scope>
</reference>
<evidence type="ECO:0000313" key="3">
    <source>
        <dbReference type="Proteomes" id="UP000032126"/>
    </source>
</evidence>
<feature type="region of interest" description="Disordered" evidence="1">
    <location>
        <begin position="25"/>
        <end position="60"/>
    </location>
</feature>
<keyword evidence="3" id="KW-1185">Reference proteome</keyword>
<protein>
    <submittedName>
        <fullName evidence="2">Uncharacterized protein</fullName>
    </submittedName>
</protein>